<protein>
    <submittedName>
        <fullName evidence="7">4-hydroxybenzoate transporter</fullName>
    </submittedName>
</protein>
<feature type="transmembrane region" description="Helical" evidence="5">
    <location>
        <begin position="416"/>
        <end position="433"/>
    </location>
</feature>
<evidence type="ECO:0000256" key="3">
    <source>
        <dbReference type="ARBA" id="ARBA00022989"/>
    </source>
</evidence>
<keyword evidence="2 5" id="KW-0812">Transmembrane</keyword>
<evidence type="ECO:0000256" key="1">
    <source>
        <dbReference type="ARBA" id="ARBA00004141"/>
    </source>
</evidence>
<feature type="transmembrane region" description="Helical" evidence="5">
    <location>
        <begin position="116"/>
        <end position="137"/>
    </location>
</feature>
<dbReference type="PROSITE" id="PS00216">
    <property type="entry name" value="SUGAR_TRANSPORT_1"/>
    <property type="match status" value="1"/>
</dbReference>
<accession>A0AAU8RST4</accession>
<keyword evidence="3 5" id="KW-1133">Transmembrane helix</keyword>
<feature type="transmembrane region" description="Helical" evidence="5">
    <location>
        <begin position="63"/>
        <end position="83"/>
    </location>
</feature>
<gene>
    <name evidence="7" type="ORF">N805_02955</name>
</gene>
<keyword evidence="4 5" id="KW-0472">Membrane</keyword>
<reference evidence="7 8" key="1">
    <citation type="submission" date="2015-02" db="EMBL/GenBank/DDBJ databases">
        <title>Complete Genome Sequencing of Pseudomonas putida S13.1.2.</title>
        <authorList>
            <person name="Chong T.M."/>
            <person name="Chan K.G."/>
            <person name="Dessaux Y."/>
        </authorList>
    </citation>
    <scope>NUCLEOTIDE SEQUENCE [LARGE SCALE GENOMIC DNA]</scope>
    <source>
        <strain evidence="7 8">S13.1.2</strain>
    </source>
</reference>
<evidence type="ECO:0000256" key="5">
    <source>
        <dbReference type="SAM" id="Phobius"/>
    </source>
</evidence>
<dbReference type="PANTHER" id="PTHR23508:SF10">
    <property type="entry name" value="CARBOXYLIC ACID TRANSPORTER PROTEIN HOMOLOG"/>
    <property type="match status" value="1"/>
</dbReference>
<evidence type="ECO:0000313" key="8">
    <source>
        <dbReference type="Proteomes" id="UP000033260"/>
    </source>
</evidence>
<feature type="transmembrane region" description="Helical" evidence="5">
    <location>
        <begin position="296"/>
        <end position="313"/>
    </location>
</feature>
<dbReference type="Pfam" id="PF07690">
    <property type="entry name" value="MFS_1"/>
    <property type="match status" value="1"/>
</dbReference>
<feature type="transmembrane region" description="Helical" evidence="5">
    <location>
        <begin position="25"/>
        <end position="51"/>
    </location>
</feature>
<dbReference type="PANTHER" id="PTHR23508">
    <property type="entry name" value="CARBOXYLIC ACID TRANSPORTER PROTEIN HOMOLOG"/>
    <property type="match status" value="1"/>
</dbReference>
<feature type="transmembrane region" description="Helical" evidence="5">
    <location>
        <begin position="179"/>
        <end position="199"/>
    </location>
</feature>
<dbReference type="InterPro" id="IPR005829">
    <property type="entry name" value="Sugar_transporter_CS"/>
</dbReference>
<dbReference type="PROSITE" id="PS00217">
    <property type="entry name" value="SUGAR_TRANSPORT_2"/>
    <property type="match status" value="1"/>
</dbReference>
<evidence type="ECO:0000256" key="4">
    <source>
        <dbReference type="ARBA" id="ARBA00023136"/>
    </source>
</evidence>
<dbReference type="CDD" id="cd17365">
    <property type="entry name" value="MFS_PcaK_like"/>
    <property type="match status" value="1"/>
</dbReference>
<feature type="transmembrane region" description="Helical" evidence="5">
    <location>
        <begin position="149"/>
        <end position="167"/>
    </location>
</feature>
<sequence>MAAPKDLDVSTFLDDQPTSGRQWGVFILCMVVLAIDGFDTTSIGFIAPALIDSWDISKQSLGPVMMSGLLGVAVGCIIAGPLADRYGRRLVIVISMLIVGVWSIACAFSTDIVMLSAFRFLTGLGLGASMPNAATLVSEFAPKRRRSQMVASIYSGFAVGAALGGFGSDALISNFGWGSVFIVGGVIPLVFCLVLIRYLPESTAFLLSKGEAYKPRLVEAINRLRPGLATHGCRIYTSEDVLAGSGSVEALFSPKYLLGTMAIWLMLFVGLINLYLLSSWLPLLVKGAGMTLGEAALIGAIFQAGGIFGNLAIGLKMDRWGHHKIVALTILGGAITAAVIGLNTPSMRLLIPLGFVLGYFVNSANGGAYALAAQFYPAQFRATGVSWATGIGRLGSITGAGIGATMLALGWGFRELFLFLSIPASVGILALVIKYRSSRNASAHGSDSAAQLG</sequence>
<dbReference type="SUPFAM" id="SSF103473">
    <property type="entry name" value="MFS general substrate transporter"/>
    <property type="match status" value="1"/>
</dbReference>
<comment type="subcellular location">
    <subcellularLocation>
        <location evidence="1">Membrane</location>
        <topology evidence="1">Multi-pass membrane protein</topology>
    </subcellularLocation>
</comment>
<dbReference type="GO" id="GO:0005886">
    <property type="term" value="C:plasma membrane"/>
    <property type="evidence" value="ECO:0007669"/>
    <property type="project" value="TreeGrafter"/>
</dbReference>
<dbReference type="GO" id="GO:0046943">
    <property type="term" value="F:carboxylic acid transmembrane transporter activity"/>
    <property type="evidence" value="ECO:0007669"/>
    <property type="project" value="TreeGrafter"/>
</dbReference>
<organism evidence="7 8">
    <name type="scientific">Pseudomonas putida S13.1.2</name>
    <dbReference type="NCBI Taxonomy" id="1384061"/>
    <lineage>
        <taxon>Bacteria</taxon>
        <taxon>Pseudomonadati</taxon>
        <taxon>Pseudomonadota</taxon>
        <taxon>Gammaproteobacteria</taxon>
        <taxon>Pseudomonadales</taxon>
        <taxon>Pseudomonadaceae</taxon>
        <taxon>Pseudomonas</taxon>
    </lineage>
</organism>
<feature type="transmembrane region" description="Helical" evidence="5">
    <location>
        <begin position="384"/>
        <end position="410"/>
    </location>
</feature>
<evidence type="ECO:0000313" key="7">
    <source>
        <dbReference type="EMBL" id="AJQ46236.1"/>
    </source>
</evidence>
<feature type="transmembrane region" description="Helical" evidence="5">
    <location>
        <begin position="325"/>
        <end position="343"/>
    </location>
</feature>
<feature type="transmembrane region" description="Helical" evidence="5">
    <location>
        <begin position="90"/>
        <end position="110"/>
    </location>
</feature>
<dbReference type="RefSeq" id="WP_019472002.1">
    <property type="nucleotide sequence ID" value="NZ_CP010979.1"/>
</dbReference>
<dbReference type="EMBL" id="CP010979">
    <property type="protein sequence ID" value="AJQ46236.1"/>
    <property type="molecule type" value="Genomic_DNA"/>
</dbReference>
<feature type="domain" description="Major facilitator superfamily (MFS) profile" evidence="6">
    <location>
        <begin position="25"/>
        <end position="439"/>
    </location>
</feature>
<name>A0AAU8RST4_PSEPU</name>
<dbReference type="InterPro" id="IPR020846">
    <property type="entry name" value="MFS_dom"/>
</dbReference>
<dbReference type="AlphaFoldDB" id="A0AAU8RST4"/>
<dbReference type="PROSITE" id="PS50850">
    <property type="entry name" value="MFS"/>
    <property type="match status" value="1"/>
</dbReference>
<proteinExistence type="predicted"/>
<dbReference type="Gene3D" id="1.20.1250.20">
    <property type="entry name" value="MFS general substrate transporter like domains"/>
    <property type="match status" value="1"/>
</dbReference>
<evidence type="ECO:0000256" key="2">
    <source>
        <dbReference type="ARBA" id="ARBA00022692"/>
    </source>
</evidence>
<feature type="transmembrane region" description="Helical" evidence="5">
    <location>
        <begin position="256"/>
        <end position="276"/>
    </location>
</feature>
<dbReference type="InterPro" id="IPR011701">
    <property type="entry name" value="MFS"/>
</dbReference>
<dbReference type="Proteomes" id="UP000033260">
    <property type="component" value="Chromosome"/>
</dbReference>
<evidence type="ECO:0000259" key="6">
    <source>
        <dbReference type="PROSITE" id="PS50850"/>
    </source>
</evidence>
<feature type="transmembrane region" description="Helical" evidence="5">
    <location>
        <begin position="349"/>
        <end position="372"/>
    </location>
</feature>
<dbReference type="InterPro" id="IPR036259">
    <property type="entry name" value="MFS_trans_sf"/>
</dbReference>